<organism evidence="9 10">
    <name type="scientific">Globodera rostochiensis</name>
    <name type="common">Golden nematode worm</name>
    <name type="synonym">Heterodera rostochiensis</name>
    <dbReference type="NCBI Taxonomy" id="31243"/>
    <lineage>
        <taxon>Eukaryota</taxon>
        <taxon>Metazoa</taxon>
        <taxon>Ecdysozoa</taxon>
        <taxon>Nematoda</taxon>
        <taxon>Chromadorea</taxon>
        <taxon>Rhabditida</taxon>
        <taxon>Tylenchina</taxon>
        <taxon>Tylenchomorpha</taxon>
        <taxon>Tylenchoidea</taxon>
        <taxon>Heteroderidae</taxon>
        <taxon>Heteroderinae</taxon>
        <taxon>Globodera</taxon>
    </lineage>
</organism>
<dbReference type="GO" id="GO:0004930">
    <property type="term" value="F:G protein-coupled receptor activity"/>
    <property type="evidence" value="ECO:0007669"/>
    <property type="project" value="UniProtKB-KW"/>
</dbReference>
<dbReference type="Proteomes" id="UP000887572">
    <property type="component" value="Unplaced"/>
</dbReference>
<evidence type="ECO:0000256" key="4">
    <source>
        <dbReference type="ARBA" id="ARBA00023136"/>
    </source>
</evidence>
<dbReference type="InterPro" id="IPR052954">
    <property type="entry name" value="GPCR-Ligand_Int"/>
</dbReference>
<keyword evidence="9" id="KW-1185">Reference proteome</keyword>
<feature type="transmembrane region" description="Helical" evidence="7">
    <location>
        <begin position="224"/>
        <end position="247"/>
    </location>
</feature>
<sequence length="493" mass="54833">MIEESNRSAPLSVQHRHSACAIRSNEEEDDVDPQEDGALSVLWWTNSVSLPIIASIGLFCNGLNLLVLATSEARRMPSWHLLVSLALFDSLFLLFAVLELTPTSLLPTLSPQSVHLISAHTRAVLVIRMFASTFYKASILIVVAFNVERYLCVCRPLWAHRARILVGGGKALGVVGGALGLAMACSVQWQERRGSAEMSGHSFTVVVTMRQSQTLQVYYRLMDWLSLLLFNLAPILLLSVLNFQLVFTLRRIVRRDSSSSTAMSATTTTAAGDEGGVEVANGLFEGSHAQAPQQQQQQRLNANAMLFAVVLLLFVCIGPQVPARLLYEWHGHYYNVGAVLFTCISQQLVFLNASLNFCLYCLISRRYRTLLRDTVARVLRQCHPRPRRNCVAKFNQCRRRRLPQSHRQQQSTSSSDQQNNRATTALAKQRHFFPIFHSVSDLANISRPYTSTVVWVDNVPTVEGASEAAPFEAVPSIWAFTTGGSSNLLSRTD</sequence>
<evidence type="ECO:0000313" key="10">
    <source>
        <dbReference type="WBParaSite" id="Gr19_v10_g329.t1"/>
    </source>
</evidence>
<comment type="subcellular location">
    <subcellularLocation>
        <location evidence="1">Membrane</location>
    </subcellularLocation>
</comment>
<accession>A0A914HRK7</accession>
<evidence type="ECO:0000256" key="1">
    <source>
        <dbReference type="ARBA" id="ARBA00004370"/>
    </source>
</evidence>
<dbReference type="PROSITE" id="PS00237">
    <property type="entry name" value="G_PROTEIN_RECEP_F1_1"/>
    <property type="match status" value="1"/>
</dbReference>
<dbReference type="AlphaFoldDB" id="A0A914HRK7"/>
<feature type="domain" description="G-protein coupled receptors family 1 profile" evidence="8">
    <location>
        <begin position="60"/>
        <end position="360"/>
    </location>
</feature>
<feature type="transmembrane region" description="Helical" evidence="7">
    <location>
        <begin position="125"/>
        <end position="147"/>
    </location>
</feature>
<comment type="similarity">
    <text evidence="5">Belongs to the G-protein coupled receptor 1 family.</text>
</comment>
<protein>
    <submittedName>
        <fullName evidence="10">G-protein coupled receptors family 1 profile domain-containing protein</fullName>
    </submittedName>
</protein>
<dbReference type="PRINTS" id="PR00237">
    <property type="entry name" value="GPCRRHODOPSN"/>
</dbReference>
<keyword evidence="2 5" id="KW-0812">Transmembrane</keyword>
<dbReference type="CDD" id="cd14978">
    <property type="entry name" value="7tmA_FMRFamide_R-like"/>
    <property type="match status" value="1"/>
</dbReference>
<dbReference type="PANTHER" id="PTHR46641:SF23">
    <property type="entry name" value="G-PROTEIN COUPLED RECEPTORS FAMILY 1 PROFILE DOMAIN-CONTAINING PROTEIN"/>
    <property type="match status" value="1"/>
</dbReference>
<evidence type="ECO:0000256" key="6">
    <source>
        <dbReference type="SAM" id="MobiDB-lite"/>
    </source>
</evidence>
<feature type="transmembrane region" description="Helical" evidence="7">
    <location>
        <begin position="300"/>
        <end position="321"/>
    </location>
</feature>
<dbReference type="InterPro" id="IPR000276">
    <property type="entry name" value="GPCR_Rhodpsn"/>
</dbReference>
<reference evidence="10" key="1">
    <citation type="submission" date="2022-11" db="UniProtKB">
        <authorList>
            <consortium name="WormBaseParasite"/>
        </authorList>
    </citation>
    <scope>IDENTIFICATION</scope>
</reference>
<dbReference type="PROSITE" id="PS50262">
    <property type="entry name" value="G_PROTEIN_RECEP_F1_2"/>
    <property type="match status" value="1"/>
</dbReference>
<keyword evidence="3 7" id="KW-1133">Transmembrane helix</keyword>
<keyword evidence="5" id="KW-0807">Transducer</keyword>
<feature type="region of interest" description="Disordered" evidence="6">
    <location>
        <begin position="401"/>
        <end position="421"/>
    </location>
</feature>
<keyword evidence="5" id="KW-0297">G-protein coupled receptor</keyword>
<feature type="transmembrane region" description="Helical" evidence="7">
    <location>
        <begin position="168"/>
        <end position="189"/>
    </location>
</feature>
<dbReference type="PANTHER" id="PTHR46641">
    <property type="entry name" value="FMRFAMIDE RECEPTOR-RELATED"/>
    <property type="match status" value="1"/>
</dbReference>
<keyword evidence="4 7" id="KW-0472">Membrane</keyword>
<proteinExistence type="inferred from homology"/>
<dbReference type="Gene3D" id="1.20.1070.10">
    <property type="entry name" value="Rhodopsin 7-helix transmembrane proteins"/>
    <property type="match status" value="1"/>
</dbReference>
<dbReference type="GO" id="GO:0016020">
    <property type="term" value="C:membrane"/>
    <property type="evidence" value="ECO:0007669"/>
    <property type="project" value="UniProtKB-SubCell"/>
</dbReference>
<evidence type="ECO:0000313" key="9">
    <source>
        <dbReference type="Proteomes" id="UP000887572"/>
    </source>
</evidence>
<name>A0A914HRK7_GLORO</name>
<feature type="transmembrane region" description="Helical" evidence="7">
    <location>
        <begin position="81"/>
        <end position="105"/>
    </location>
</feature>
<evidence type="ECO:0000256" key="3">
    <source>
        <dbReference type="ARBA" id="ARBA00022989"/>
    </source>
</evidence>
<evidence type="ECO:0000256" key="5">
    <source>
        <dbReference type="RuleBase" id="RU000688"/>
    </source>
</evidence>
<feature type="compositionally biased region" description="Low complexity" evidence="6">
    <location>
        <begin position="405"/>
        <end position="418"/>
    </location>
</feature>
<evidence type="ECO:0000259" key="8">
    <source>
        <dbReference type="PROSITE" id="PS50262"/>
    </source>
</evidence>
<dbReference type="WBParaSite" id="Gr19_v10_g329.t1">
    <property type="protein sequence ID" value="Gr19_v10_g329.t1"/>
    <property type="gene ID" value="Gr19_v10_g329"/>
</dbReference>
<feature type="transmembrane region" description="Helical" evidence="7">
    <location>
        <begin position="333"/>
        <end position="363"/>
    </location>
</feature>
<dbReference type="InterPro" id="IPR017452">
    <property type="entry name" value="GPCR_Rhodpsn_7TM"/>
</dbReference>
<dbReference type="SUPFAM" id="SSF81321">
    <property type="entry name" value="Family A G protein-coupled receptor-like"/>
    <property type="match status" value="1"/>
</dbReference>
<feature type="transmembrane region" description="Helical" evidence="7">
    <location>
        <begin position="48"/>
        <end position="69"/>
    </location>
</feature>
<evidence type="ECO:0000256" key="7">
    <source>
        <dbReference type="SAM" id="Phobius"/>
    </source>
</evidence>
<dbReference type="Pfam" id="PF00001">
    <property type="entry name" value="7tm_1"/>
    <property type="match status" value="1"/>
</dbReference>
<keyword evidence="5" id="KW-0675">Receptor</keyword>
<evidence type="ECO:0000256" key="2">
    <source>
        <dbReference type="ARBA" id="ARBA00022692"/>
    </source>
</evidence>